<accession>A0A381WI13</accession>
<sequence>MAPDGVSVHSTRMPLHADTSSKEGKLALYKDVQQATLYLTSARLNAIAYGCTAGSMVLPLTELSDFMEGHAKLPCVTTASSIVNALRTLNITKVALATPYHDVLNQHEVAFLGKVGVLVTHEQGLGIGANGPHEYIEIAQTPATKIFDHIITADRTDAEAMVVSCTDFPVLNMINDLENRLGKPVITSNQATFWAVLRAAGINDQFENYGLLLRNH</sequence>
<reference evidence="1" key="1">
    <citation type="submission" date="2018-05" db="EMBL/GenBank/DDBJ databases">
        <authorList>
            <person name="Lanie J.A."/>
            <person name="Ng W.-L."/>
            <person name="Kazmierczak K.M."/>
            <person name="Andrzejewski T.M."/>
            <person name="Davidsen T.M."/>
            <person name="Wayne K.J."/>
            <person name="Tettelin H."/>
            <person name="Glass J.I."/>
            <person name="Rusch D."/>
            <person name="Podicherti R."/>
            <person name="Tsui H.-C.T."/>
            <person name="Winkler M.E."/>
        </authorList>
    </citation>
    <scope>NUCLEOTIDE SEQUENCE</scope>
</reference>
<dbReference type="PANTHER" id="PTHR40267:SF1">
    <property type="entry name" value="BLR3294 PROTEIN"/>
    <property type="match status" value="1"/>
</dbReference>
<proteinExistence type="predicted"/>
<dbReference type="Gene3D" id="3.40.50.12500">
    <property type="match status" value="1"/>
</dbReference>
<name>A0A381WI13_9ZZZZ</name>
<dbReference type="AlphaFoldDB" id="A0A381WI13"/>
<organism evidence="1">
    <name type="scientific">marine metagenome</name>
    <dbReference type="NCBI Taxonomy" id="408172"/>
    <lineage>
        <taxon>unclassified sequences</taxon>
        <taxon>metagenomes</taxon>
        <taxon>ecological metagenomes</taxon>
    </lineage>
</organism>
<dbReference type="PANTHER" id="PTHR40267">
    <property type="entry name" value="BLR3294 PROTEIN"/>
    <property type="match status" value="1"/>
</dbReference>
<dbReference type="PIRSF" id="PIRSF015736">
    <property type="entry name" value="MI"/>
    <property type="match status" value="1"/>
</dbReference>
<protein>
    <recommendedName>
        <fullName evidence="2">Maleate cis-trans isomerase</fullName>
    </recommendedName>
</protein>
<evidence type="ECO:0000313" key="1">
    <source>
        <dbReference type="EMBL" id="SVA52092.1"/>
    </source>
</evidence>
<dbReference type="Pfam" id="PF17645">
    <property type="entry name" value="Amdase"/>
    <property type="match status" value="1"/>
</dbReference>
<gene>
    <name evidence="1" type="ORF">METZ01_LOCUS104946</name>
</gene>
<dbReference type="InterPro" id="IPR026286">
    <property type="entry name" value="MaiA/AMDase"/>
</dbReference>
<dbReference type="EMBL" id="UINC01011861">
    <property type="protein sequence ID" value="SVA52092.1"/>
    <property type="molecule type" value="Genomic_DNA"/>
</dbReference>
<dbReference type="InterPro" id="IPR053714">
    <property type="entry name" value="Iso_Racemase_Enz_sf"/>
</dbReference>
<evidence type="ECO:0008006" key="2">
    <source>
        <dbReference type="Google" id="ProtNLM"/>
    </source>
</evidence>